<dbReference type="HAMAP" id="MF_01844">
    <property type="entry name" value="NhaA"/>
    <property type="match status" value="1"/>
</dbReference>
<comment type="function">
    <text evidence="6">Na(+)/H(+) antiporter that extrudes sodium in exchange for external protons.</text>
</comment>
<feature type="transmembrane region" description="Helical" evidence="6">
    <location>
        <begin position="55"/>
        <end position="73"/>
    </location>
</feature>
<reference evidence="7" key="1">
    <citation type="journal article" date="2021" name="PeerJ">
        <title>Extensive microbial diversity within the chicken gut microbiome revealed by metagenomics and culture.</title>
        <authorList>
            <person name="Gilroy R."/>
            <person name="Ravi A."/>
            <person name="Getino M."/>
            <person name="Pursley I."/>
            <person name="Horton D.L."/>
            <person name="Alikhan N.F."/>
            <person name="Baker D."/>
            <person name="Gharbi K."/>
            <person name="Hall N."/>
            <person name="Watson M."/>
            <person name="Adriaenssens E.M."/>
            <person name="Foster-Nyarko E."/>
            <person name="Jarju S."/>
            <person name="Secka A."/>
            <person name="Antonio M."/>
            <person name="Oren A."/>
            <person name="Chaudhuri R.R."/>
            <person name="La Ragione R."/>
            <person name="Hildebrand F."/>
            <person name="Pallen M.J."/>
        </authorList>
    </citation>
    <scope>NUCLEOTIDE SEQUENCE</scope>
    <source>
        <strain evidence="7">9264</strain>
    </source>
</reference>
<feature type="transmembrane region" description="Helical" evidence="6">
    <location>
        <begin position="348"/>
        <end position="373"/>
    </location>
</feature>
<evidence type="ECO:0000313" key="8">
    <source>
        <dbReference type="Proteomes" id="UP000823889"/>
    </source>
</evidence>
<name>A0A9D2U9D6_9BURK</name>
<dbReference type="GO" id="GO:0005886">
    <property type="term" value="C:plasma membrane"/>
    <property type="evidence" value="ECO:0007669"/>
    <property type="project" value="UniProtKB-SubCell"/>
</dbReference>
<feature type="transmembrane region" description="Helical" evidence="6">
    <location>
        <begin position="318"/>
        <end position="336"/>
    </location>
</feature>
<evidence type="ECO:0000313" key="7">
    <source>
        <dbReference type="EMBL" id="HJD44554.1"/>
    </source>
</evidence>
<sequence length="453" mass="47662">MTTRSSRAVPASQRLAQQALSYVRHFLQIEAFAGGVLIAAALIALIMANSGFADSYHNFWALPLSIGFGGWGFTQSLQFWVNDALMTVFFLVVGMEVRREIYDGALATVRLAALPLAAALGGVLIPAAIYLLFNSSGDAANGWAVPTATDIAFAVGVLALLGRTVPTNVRILLLAIAIIDDVAAVLIIAFFYSGGLSASGLPWVIAALALIFIMQRAGVFSAWPYVVPGVLLWVGLMQVGAHPTLAGVILGLLTPVFSRPSQEEPVRSLEQEVVHLARVSEGATTDEAHIALSLQRLRMEQREILPPVTRVQMALHPWVAFLIMPLFALANAGVTLGGVDLSAPGANAVMIGVLAALVLGKPLGILAMCFAAVKLRVCQLPQGVTWNGIVLLGLFAGIGFTMSIFIGTLAYADVNLLNASKLGVLTASLGAAVLGLLYGFLGKKRLTQTPVSA</sequence>
<evidence type="ECO:0000256" key="3">
    <source>
        <dbReference type="ARBA" id="ARBA00022692"/>
    </source>
</evidence>
<feature type="transmembrane region" description="Helical" evidence="6">
    <location>
        <begin position="385"/>
        <end position="410"/>
    </location>
</feature>
<proteinExistence type="inferred from homology"/>
<feature type="transmembrane region" description="Helical" evidence="6">
    <location>
        <begin position="171"/>
        <end position="192"/>
    </location>
</feature>
<dbReference type="GO" id="GO:0015385">
    <property type="term" value="F:sodium:proton antiporter activity"/>
    <property type="evidence" value="ECO:0007669"/>
    <property type="project" value="UniProtKB-UniRule"/>
</dbReference>
<keyword evidence="3 6" id="KW-0812">Transmembrane</keyword>
<keyword evidence="6" id="KW-0739">Sodium transport</keyword>
<dbReference type="NCBIfam" id="TIGR00773">
    <property type="entry name" value="NhaA"/>
    <property type="match status" value="1"/>
</dbReference>
<dbReference type="Proteomes" id="UP000823889">
    <property type="component" value="Unassembled WGS sequence"/>
</dbReference>
<keyword evidence="6" id="KW-0915">Sodium</keyword>
<comment type="subcellular location">
    <subcellularLocation>
        <location evidence="1">Cell inner membrane</location>
        <topology evidence="1">Multi-pass membrane protein</topology>
    </subcellularLocation>
    <subcellularLocation>
        <location evidence="6">Cell membrane</location>
        <topology evidence="6">Multi-pass membrane protein</topology>
    </subcellularLocation>
</comment>
<comment type="caution">
    <text evidence="7">The sequence shown here is derived from an EMBL/GenBank/DDBJ whole genome shotgun (WGS) entry which is preliminary data.</text>
</comment>
<keyword evidence="5 6" id="KW-0472">Membrane</keyword>
<comment type="catalytic activity">
    <reaction evidence="6">
        <text>Na(+)(in) + 2 H(+)(out) = Na(+)(out) + 2 H(+)(in)</text>
        <dbReference type="Rhea" id="RHEA:29251"/>
        <dbReference type="ChEBI" id="CHEBI:15378"/>
        <dbReference type="ChEBI" id="CHEBI:29101"/>
    </reaction>
</comment>
<keyword evidence="6" id="KW-0813">Transport</keyword>
<feature type="transmembrane region" description="Helical" evidence="6">
    <location>
        <begin position="109"/>
        <end position="133"/>
    </location>
</feature>
<dbReference type="EMBL" id="DWUQ01000122">
    <property type="protein sequence ID" value="HJD44554.1"/>
    <property type="molecule type" value="Genomic_DNA"/>
</dbReference>
<evidence type="ECO:0000256" key="6">
    <source>
        <dbReference type="HAMAP-Rule" id="MF_01844"/>
    </source>
</evidence>
<keyword evidence="4 6" id="KW-1133">Transmembrane helix</keyword>
<dbReference type="AlphaFoldDB" id="A0A9D2U9D6"/>
<evidence type="ECO:0000256" key="5">
    <source>
        <dbReference type="ARBA" id="ARBA00023136"/>
    </source>
</evidence>
<feature type="transmembrane region" description="Helical" evidence="6">
    <location>
        <begin position="231"/>
        <end position="253"/>
    </location>
</feature>
<dbReference type="InterPro" id="IPR004670">
    <property type="entry name" value="NhaA"/>
</dbReference>
<evidence type="ECO:0000256" key="4">
    <source>
        <dbReference type="ARBA" id="ARBA00022989"/>
    </source>
</evidence>
<keyword evidence="6" id="KW-0406">Ion transport</keyword>
<keyword evidence="2 6" id="KW-1003">Cell membrane</keyword>
<keyword evidence="6" id="KW-0050">Antiport</keyword>
<dbReference type="PANTHER" id="PTHR30341:SF0">
    <property type="entry name" value="NA(+)_H(+) ANTIPORTER NHAA"/>
    <property type="match status" value="1"/>
</dbReference>
<comment type="similarity">
    <text evidence="6">Belongs to the NhaA Na(+)/H(+) (TC 2.A.33) antiporter family.</text>
</comment>
<evidence type="ECO:0000256" key="2">
    <source>
        <dbReference type="ARBA" id="ARBA00022475"/>
    </source>
</evidence>
<gene>
    <name evidence="6 7" type="primary">nhaA</name>
    <name evidence="7" type="ORF">H9906_05955</name>
</gene>
<dbReference type="Gene3D" id="1.20.1530.10">
    <property type="entry name" value="Na+/H+ antiporter like domain"/>
    <property type="match status" value="1"/>
</dbReference>
<feature type="transmembrane region" description="Helical" evidence="6">
    <location>
        <begin position="26"/>
        <end position="48"/>
    </location>
</feature>
<evidence type="ECO:0000256" key="1">
    <source>
        <dbReference type="ARBA" id="ARBA00004429"/>
    </source>
</evidence>
<protein>
    <recommendedName>
        <fullName evidence="6">Na(+)/H(+) antiporter NhaA</fullName>
    </recommendedName>
    <alternativeName>
        <fullName evidence="6">Sodium/proton antiporter NhaA</fullName>
    </alternativeName>
</protein>
<accession>A0A9D2U9D6</accession>
<feature type="transmembrane region" description="Helical" evidence="6">
    <location>
        <begin position="204"/>
        <end position="225"/>
    </location>
</feature>
<dbReference type="Pfam" id="PF06965">
    <property type="entry name" value="Na_H_antiport_1"/>
    <property type="match status" value="1"/>
</dbReference>
<dbReference type="GO" id="GO:0006885">
    <property type="term" value="P:regulation of pH"/>
    <property type="evidence" value="ECO:0007669"/>
    <property type="project" value="UniProtKB-UniRule"/>
</dbReference>
<organism evidence="7 8">
    <name type="scientific">Candidatus Paenalcaligenes intestinipullorum</name>
    <dbReference type="NCBI Taxonomy" id="2838718"/>
    <lineage>
        <taxon>Bacteria</taxon>
        <taxon>Pseudomonadati</taxon>
        <taxon>Pseudomonadota</taxon>
        <taxon>Betaproteobacteria</taxon>
        <taxon>Burkholderiales</taxon>
        <taxon>Alcaligenaceae</taxon>
        <taxon>Paenalcaligenes</taxon>
    </lineage>
</organism>
<dbReference type="InterPro" id="IPR023171">
    <property type="entry name" value="Na/H_antiporter_dom_sf"/>
</dbReference>
<reference evidence="7" key="2">
    <citation type="submission" date="2021-04" db="EMBL/GenBank/DDBJ databases">
        <authorList>
            <person name="Gilroy R."/>
        </authorList>
    </citation>
    <scope>NUCLEOTIDE SEQUENCE</scope>
    <source>
        <strain evidence="7">9264</strain>
    </source>
</reference>
<dbReference type="PANTHER" id="PTHR30341">
    <property type="entry name" value="SODIUM ION/PROTON ANTIPORTER NHAA-RELATED"/>
    <property type="match status" value="1"/>
</dbReference>
<feature type="transmembrane region" description="Helical" evidence="6">
    <location>
        <begin position="422"/>
        <end position="441"/>
    </location>
</feature>